<organism evidence="1 2">
    <name type="scientific">Flavobacterium arsenatis</name>
    <dbReference type="NCBI Taxonomy" id="1484332"/>
    <lineage>
        <taxon>Bacteria</taxon>
        <taxon>Pseudomonadati</taxon>
        <taxon>Bacteroidota</taxon>
        <taxon>Flavobacteriia</taxon>
        <taxon>Flavobacteriales</taxon>
        <taxon>Flavobacteriaceae</taxon>
        <taxon>Flavobacterium</taxon>
    </lineage>
</organism>
<sequence>MKYFILLFLTVFLNIEAKAQDIISNPRAIPAMPSPTPNLPNISPEKKPSIFDVKPKNDVPDLWSDKSKVEFKKEEFANPADRYTKKMNNSLNTEGNGDAKMFRRDQYFGDFKTKSESIKVLYRDPQAVDGDLLKVLLNDKVVMDNIFLEGNFKTLEIKLIAGFNKIDFVALNEGQYFPNTGAFIIMDKGVQLYSSEWNMSTGFKASFIIVKE</sequence>
<dbReference type="Proteomes" id="UP001255185">
    <property type="component" value="Unassembled WGS sequence"/>
</dbReference>
<keyword evidence="2" id="KW-1185">Reference proteome</keyword>
<gene>
    <name evidence="1" type="ORF">J2X31_002580</name>
</gene>
<evidence type="ECO:0000313" key="2">
    <source>
        <dbReference type="Proteomes" id="UP001255185"/>
    </source>
</evidence>
<evidence type="ECO:0000313" key="1">
    <source>
        <dbReference type="EMBL" id="MDR6968557.1"/>
    </source>
</evidence>
<dbReference type="RefSeq" id="WP_310027159.1">
    <property type="nucleotide sequence ID" value="NZ_JAVDVI010000011.1"/>
</dbReference>
<dbReference type="EMBL" id="JAVDVI010000011">
    <property type="protein sequence ID" value="MDR6968557.1"/>
    <property type="molecule type" value="Genomic_DNA"/>
</dbReference>
<accession>A0ABU1TRQ1</accession>
<protein>
    <recommendedName>
        <fullName evidence="3">Secreted protein</fullName>
    </recommendedName>
</protein>
<reference evidence="1 2" key="1">
    <citation type="submission" date="2023-07" db="EMBL/GenBank/DDBJ databases">
        <title>Sorghum-associated microbial communities from plants grown in Nebraska, USA.</title>
        <authorList>
            <person name="Schachtman D."/>
        </authorList>
    </citation>
    <scope>NUCLEOTIDE SEQUENCE [LARGE SCALE GENOMIC DNA]</scope>
    <source>
        <strain evidence="1 2">3773</strain>
    </source>
</reference>
<comment type="caution">
    <text evidence="1">The sequence shown here is derived from an EMBL/GenBank/DDBJ whole genome shotgun (WGS) entry which is preliminary data.</text>
</comment>
<proteinExistence type="predicted"/>
<name>A0ABU1TRQ1_9FLAO</name>
<evidence type="ECO:0008006" key="3">
    <source>
        <dbReference type="Google" id="ProtNLM"/>
    </source>
</evidence>